<organism evidence="7 8">
    <name type="scientific">Myotis myotis</name>
    <name type="common">Greater mouse-eared bat</name>
    <name type="synonym">Vespertilio myotis</name>
    <dbReference type="NCBI Taxonomy" id="51298"/>
    <lineage>
        <taxon>Eukaryota</taxon>
        <taxon>Metazoa</taxon>
        <taxon>Chordata</taxon>
        <taxon>Craniata</taxon>
        <taxon>Vertebrata</taxon>
        <taxon>Euteleostomi</taxon>
        <taxon>Mammalia</taxon>
        <taxon>Eutheria</taxon>
        <taxon>Laurasiatheria</taxon>
        <taxon>Chiroptera</taxon>
        <taxon>Yangochiroptera</taxon>
        <taxon>Vespertilionidae</taxon>
        <taxon>Myotis</taxon>
    </lineage>
</organism>
<comment type="caution">
    <text evidence="7">The sequence shown here is derived from an EMBL/GenBank/DDBJ whole genome shotgun (WGS) entry which is preliminary data.</text>
</comment>
<dbReference type="PANTHER" id="PTHR11010">
    <property type="entry name" value="PROTEASE S28 PRO-X CARBOXYPEPTIDASE-RELATED"/>
    <property type="match status" value="1"/>
</dbReference>
<proteinExistence type="inferred from homology"/>
<name>A0A7J7VK13_MYOMY</name>
<keyword evidence="3 6" id="KW-0732">Signal</keyword>
<evidence type="ECO:0000256" key="5">
    <source>
        <dbReference type="ARBA" id="ARBA00023180"/>
    </source>
</evidence>
<dbReference type="InterPro" id="IPR042269">
    <property type="entry name" value="Ser_carbopepase_S28_SKS"/>
</dbReference>
<dbReference type="EMBL" id="JABWUV010000010">
    <property type="protein sequence ID" value="KAF6325502.1"/>
    <property type="molecule type" value="Genomic_DNA"/>
</dbReference>
<protein>
    <submittedName>
        <fullName evidence="7">Prolylcarboxypeptidase</fullName>
    </submittedName>
</protein>
<dbReference type="Proteomes" id="UP000527355">
    <property type="component" value="Unassembled WGS sequence"/>
</dbReference>
<keyword evidence="7" id="KW-0121">Carboxypeptidase</keyword>
<dbReference type="PANTHER" id="PTHR11010:SF38">
    <property type="entry name" value="LYSOSOMAL PRO-X CARBOXYPEPTIDASE"/>
    <property type="match status" value="1"/>
</dbReference>
<feature type="signal peptide" evidence="6">
    <location>
        <begin position="1"/>
        <end position="18"/>
    </location>
</feature>
<dbReference type="GO" id="GO:0008239">
    <property type="term" value="F:dipeptidyl-peptidase activity"/>
    <property type="evidence" value="ECO:0007669"/>
    <property type="project" value="TreeGrafter"/>
</dbReference>
<dbReference type="VEuPathDB" id="HostDB:LOC118664579"/>
<keyword evidence="8" id="KW-1185">Reference proteome</keyword>
<reference evidence="7 8" key="1">
    <citation type="journal article" date="2020" name="Nature">
        <title>Six reference-quality genomes reveal evolution of bat adaptations.</title>
        <authorList>
            <person name="Jebb D."/>
            <person name="Huang Z."/>
            <person name="Pippel M."/>
            <person name="Hughes G.M."/>
            <person name="Lavrichenko K."/>
            <person name="Devanna P."/>
            <person name="Winkler S."/>
            <person name="Jermiin L.S."/>
            <person name="Skirmuntt E.C."/>
            <person name="Katzourakis A."/>
            <person name="Burkitt-Gray L."/>
            <person name="Ray D.A."/>
            <person name="Sullivan K.A.M."/>
            <person name="Roscito J.G."/>
            <person name="Kirilenko B.M."/>
            <person name="Davalos L.M."/>
            <person name="Corthals A.P."/>
            <person name="Power M.L."/>
            <person name="Jones G."/>
            <person name="Ransome R.D."/>
            <person name="Dechmann D.K.N."/>
            <person name="Locatelli A.G."/>
            <person name="Puechmaille S.J."/>
            <person name="Fedrigo O."/>
            <person name="Jarvis E.D."/>
            <person name="Hiller M."/>
            <person name="Vernes S.C."/>
            <person name="Myers E.W."/>
            <person name="Teeling E.C."/>
        </authorList>
    </citation>
    <scope>NUCLEOTIDE SEQUENCE [LARGE SCALE GENOMIC DNA]</scope>
    <source>
        <strain evidence="7">MMyoMyo1</strain>
        <tissue evidence="7">Flight muscle</tissue>
    </source>
</reference>
<evidence type="ECO:0000256" key="4">
    <source>
        <dbReference type="ARBA" id="ARBA00022801"/>
    </source>
</evidence>
<evidence type="ECO:0000256" key="2">
    <source>
        <dbReference type="ARBA" id="ARBA00022670"/>
    </source>
</evidence>
<dbReference type="SUPFAM" id="SSF53474">
    <property type="entry name" value="alpha/beta-Hydrolases"/>
    <property type="match status" value="1"/>
</dbReference>
<dbReference type="GO" id="GO:0003085">
    <property type="term" value="P:negative regulation of systemic arterial blood pressure"/>
    <property type="evidence" value="ECO:0007669"/>
    <property type="project" value="TreeGrafter"/>
</dbReference>
<dbReference type="GO" id="GO:0043535">
    <property type="term" value="P:regulation of blood vessel endothelial cell migration"/>
    <property type="evidence" value="ECO:0007669"/>
    <property type="project" value="TreeGrafter"/>
</dbReference>
<comment type="similarity">
    <text evidence="1">Belongs to the peptidase S28 family.</text>
</comment>
<evidence type="ECO:0000256" key="6">
    <source>
        <dbReference type="SAM" id="SignalP"/>
    </source>
</evidence>
<evidence type="ECO:0000256" key="3">
    <source>
        <dbReference type="ARBA" id="ARBA00022729"/>
    </source>
</evidence>
<keyword evidence="4" id="KW-0378">Hydrolase</keyword>
<evidence type="ECO:0000256" key="1">
    <source>
        <dbReference type="ARBA" id="ARBA00011079"/>
    </source>
</evidence>
<dbReference type="GO" id="GO:0006508">
    <property type="term" value="P:proteolysis"/>
    <property type="evidence" value="ECO:0007669"/>
    <property type="project" value="UniProtKB-KW"/>
</dbReference>
<accession>A0A7J7VK13</accession>
<feature type="chain" id="PRO_5029910735" evidence="6">
    <location>
        <begin position="19"/>
        <end position="244"/>
    </location>
</feature>
<dbReference type="Gene3D" id="1.20.120.980">
    <property type="entry name" value="Serine carboxypeptidase S28, SKS domain"/>
    <property type="match status" value="1"/>
</dbReference>
<dbReference type="GO" id="GO:0060055">
    <property type="term" value="P:angiogenesis involved in wound healing"/>
    <property type="evidence" value="ECO:0007669"/>
    <property type="project" value="TreeGrafter"/>
</dbReference>
<evidence type="ECO:0000313" key="7">
    <source>
        <dbReference type="EMBL" id="KAF6325502.1"/>
    </source>
</evidence>
<dbReference type="GO" id="GO:0004180">
    <property type="term" value="F:carboxypeptidase activity"/>
    <property type="evidence" value="ECO:0007669"/>
    <property type="project" value="UniProtKB-KW"/>
</dbReference>
<dbReference type="AlphaFoldDB" id="A0A7J7VK13"/>
<sequence>MGRLVLLLLLAFLMPGLAIPVPPALKALSNLHLSTSFTSRPSVVMKYSIHYIEQKVVCQYLKNPNLSDKKLLQNIFQALNVYYNYSGQARCLNMSETSTSSLGSLGWSYQACTEIVMPFCTNGIDDMFEPQPWDLKTFSDECFKQWGVKPRPSWITSMYGGKNISSHTNIIFSNGDLDPWSGGGVTKNITNTLVAIIIPEGAHHLDLRANSAFDPMTVLLARSLEVKYMKQWIRDFYASPRKKH</sequence>
<gene>
    <name evidence="7" type="ORF">mMyoMyo1_015715</name>
</gene>
<dbReference type="Gene3D" id="3.40.50.1820">
    <property type="entry name" value="alpha/beta hydrolase"/>
    <property type="match status" value="1"/>
</dbReference>
<dbReference type="GO" id="GO:0070008">
    <property type="term" value="F:serine-type exopeptidase activity"/>
    <property type="evidence" value="ECO:0007669"/>
    <property type="project" value="InterPro"/>
</dbReference>
<dbReference type="InterPro" id="IPR029058">
    <property type="entry name" value="AB_hydrolase_fold"/>
</dbReference>
<evidence type="ECO:0000313" key="8">
    <source>
        <dbReference type="Proteomes" id="UP000527355"/>
    </source>
</evidence>
<keyword evidence="2" id="KW-0645">Protease</keyword>
<dbReference type="Pfam" id="PF05577">
    <property type="entry name" value="Peptidase_S28"/>
    <property type="match status" value="1"/>
</dbReference>
<keyword evidence="5" id="KW-0325">Glycoprotein</keyword>
<dbReference type="InterPro" id="IPR008758">
    <property type="entry name" value="Peptidase_S28"/>
</dbReference>